<dbReference type="PANTHER" id="PTHR48478">
    <property type="entry name" value="LECTIN-LIKE"/>
    <property type="match status" value="1"/>
</dbReference>
<dbReference type="InterPro" id="IPR025886">
    <property type="entry name" value="PP2-like"/>
</dbReference>
<dbReference type="Proteomes" id="UP001327560">
    <property type="component" value="Chromosome 8"/>
</dbReference>
<accession>A0AAQ3QN89</accession>
<dbReference type="AlphaFoldDB" id="A0AAQ3QN89"/>
<sequence>MTSHYKPDDKDKKEAIIKRDGNTIIRPKGLDVTWGKDTRYWTVKGEGENEVRELLQVSWLEVTGSILLEDLGLEKGSCYTLSFRVSLKSDAFGWNGCPVYLMVKDPKEGKYQWKNADLSLLPKDENKTTTIPINKLTFQIPSSYDKKSTLSFGLFEIWRGRWKGGLRIHEVIISPKK</sequence>
<proteinExistence type="predicted"/>
<dbReference type="InterPro" id="IPR052147">
    <property type="entry name" value="PP2-like/Lectin"/>
</dbReference>
<organism evidence="1 2">
    <name type="scientific">Canna indica</name>
    <name type="common">Indian-shot</name>
    <dbReference type="NCBI Taxonomy" id="4628"/>
    <lineage>
        <taxon>Eukaryota</taxon>
        <taxon>Viridiplantae</taxon>
        <taxon>Streptophyta</taxon>
        <taxon>Embryophyta</taxon>
        <taxon>Tracheophyta</taxon>
        <taxon>Spermatophyta</taxon>
        <taxon>Magnoliopsida</taxon>
        <taxon>Liliopsida</taxon>
        <taxon>Zingiberales</taxon>
        <taxon>Cannaceae</taxon>
        <taxon>Canna</taxon>
    </lineage>
</organism>
<dbReference type="Pfam" id="PF14299">
    <property type="entry name" value="PP2"/>
    <property type="match status" value="1"/>
</dbReference>
<dbReference type="PANTHER" id="PTHR48478:SF1">
    <property type="entry name" value="LECTIN-LIKE"/>
    <property type="match status" value="1"/>
</dbReference>
<keyword evidence="2" id="KW-1185">Reference proteome</keyword>
<dbReference type="EMBL" id="CP136897">
    <property type="protein sequence ID" value="WOL15718.1"/>
    <property type="molecule type" value="Genomic_DNA"/>
</dbReference>
<evidence type="ECO:0000313" key="2">
    <source>
        <dbReference type="Proteomes" id="UP001327560"/>
    </source>
</evidence>
<dbReference type="GO" id="GO:0030246">
    <property type="term" value="F:carbohydrate binding"/>
    <property type="evidence" value="ECO:0007669"/>
    <property type="project" value="InterPro"/>
</dbReference>
<name>A0AAQ3QN89_9LILI</name>
<reference evidence="1 2" key="1">
    <citation type="submission" date="2023-10" db="EMBL/GenBank/DDBJ databases">
        <title>Chromosome-scale genome assembly provides insights into flower coloration mechanisms of Canna indica.</title>
        <authorList>
            <person name="Li C."/>
        </authorList>
    </citation>
    <scope>NUCLEOTIDE SEQUENCE [LARGE SCALE GENOMIC DNA]</scope>
    <source>
        <tissue evidence="1">Flower</tissue>
    </source>
</reference>
<gene>
    <name evidence="1" type="ORF">Cni_G24499</name>
</gene>
<evidence type="ECO:0000313" key="1">
    <source>
        <dbReference type="EMBL" id="WOL15718.1"/>
    </source>
</evidence>
<protein>
    <submittedName>
        <fullName evidence="1">Phloem protein 2-like</fullName>
    </submittedName>
</protein>